<dbReference type="AlphaFoldDB" id="A0A0V0HPH4"/>
<proteinExistence type="predicted"/>
<dbReference type="EMBL" id="GEDG01017767">
    <property type="protein sequence ID" value="JAP21371.1"/>
    <property type="molecule type" value="Transcribed_RNA"/>
</dbReference>
<reference evidence="1" key="1">
    <citation type="submission" date="2015-12" db="EMBL/GenBank/DDBJ databases">
        <title>Gene expression during late stages of embryo sac development: a critical building block for successful pollen-pistil interactions.</title>
        <authorList>
            <person name="Liu Y."/>
            <person name="Joly V."/>
            <person name="Sabar M."/>
            <person name="Matton D.P."/>
        </authorList>
    </citation>
    <scope>NUCLEOTIDE SEQUENCE</scope>
</reference>
<accession>A0A0V0HPH4</accession>
<organism evidence="1">
    <name type="scientific">Solanum chacoense</name>
    <name type="common">Chaco potato</name>
    <dbReference type="NCBI Taxonomy" id="4108"/>
    <lineage>
        <taxon>Eukaryota</taxon>
        <taxon>Viridiplantae</taxon>
        <taxon>Streptophyta</taxon>
        <taxon>Embryophyta</taxon>
        <taxon>Tracheophyta</taxon>
        <taxon>Spermatophyta</taxon>
        <taxon>Magnoliopsida</taxon>
        <taxon>eudicotyledons</taxon>
        <taxon>Gunneridae</taxon>
        <taxon>Pentapetalae</taxon>
        <taxon>asterids</taxon>
        <taxon>lamiids</taxon>
        <taxon>Solanales</taxon>
        <taxon>Solanaceae</taxon>
        <taxon>Solanoideae</taxon>
        <taxon>Solaneae</taxon>
        <taxon>Solanum</taxon>
    </lineage>
</organism>
<protein>
    <submittedName>
        <fullName evidence="1">Putative ovule protein</fullName>
    </submittedName>
</protein>
<name>A0A0V0HPH4_SOLCH</name>
<evidence type="ECO:0000313" key="1">
    <source>
        <dbReference type="EMBL" id="JAP21371.1"/>
    </source>
</evidence>
<sequence length="61" mass="7143">MHEESLRQHLSAPISQTSLYFIQAFITNCSSLQNCNFEHITSLDRNLPLSKKHTHKHFRCC</sequence>